<comment type="caution">
    <text evidence="2">The sequence shown here is derived from an EMBL/GenBank/DDBJ whole genome shotgun (WGS) entry which is preliminary data.</text>
</comment>
<dbReference type="AlphaFoldDB" id="A0A8J8TB50"/>
<feature type="region of interest" description="Disordered" evidence="1">
    <location>
        <begin position="64"/>
        <end position="96"/>
    </location>
</feature>
<dbReference type="RefSeq" id="WP_142980382.1">
    <property type="nucleotide sequence ID" value="NZ_RKLU01000005.1"/>
</dbReference>
<feature type="region of interest" description="Disordered" evidence="1">
    <location>
        <begin position="1"/>
        <end position="22"/>
    </location>
</feature>
<evidence type="ECO:0000256" key="1">
    <source>
        <dbReference type="SAM" id="MobiDB-lite"/>
    </source>
</evidence>
<feature type="compositionally biased region" description="Polar residues" evidence="1">
    <location>
        <begin position="1"/>
        <end position="10"/>
    </location>
</feature>
<dbReference type="Proteomes" id="UP000705823">
    <property type="component" value="Unassembled WGS sequence"/>
</dbReference>
<dbReference type="EMBL" id="RKLU01000005">
    <property type="protein sequence ID" value="TQQ79346.1"/>
    <property type="molecule type" value="Genomic_DNA"/>
</dbReference>
<feature type="compositionally biased region" description="Basic and acidic residues" evidence="1">
    <location>
        <begin position="86"/>
        <end position="96"/>
    </location>
</feature>
<gene>
    <name evidence="2" type="ORF">EGH24_12000</name>
</gene>
<proteinExistence type="predicted"/>
<accession>A0A8J8TB50</accession>
<dbReference type="OrthoDB" id="242305at2157"/>
<keyword evidence="3" id="KW-1185">Reference proteome</keyword>
<evidence type="ECO:0008006" key="4">
    <source>
        <dbReference type="Google" id="ProtNLM"/>
    </source>
</evidence>
<evidence type="ECO:0000313" key="3">
    <source>
        <dbReference type="Proteomes" id="UP000705823"/>
    </source>
</evidence>
<organism evidence="2 3">
    <name type="scientific">Halonotius terrestris</name>
    <dbReference type="NCBI Taxonomy" id="2487750"/>
    <lineage>
        <taxon>Archaea</taxon>
        <taxon>Methanobacteriati</taxon>
        <taxon>Methanobacteriota</taxon>
        <taxon>Stenosarchaea group</taxon>
        <taxon>Halobacteria</taxon>
        <taxon>Halobacteriales</taxon>
        <taxon>Haloferacaceae</taxon>
        <taxon>Halonotius</taxon>
    </lineage>
</organism>
<sequence length="96" mass="10835">MSNRNLSPTDGPSADSDPAAGRQLRLAEHLSSRIEQRLPGTEFDSVEEYVTFVMESVLREIDEQIDEQDDAGHDASDREYDDTEAMQDRLESLGYL</sequence>
<name>A0A8J8TB50_9EURY</name>
<evidence type="ECO:0000313" key="2">
    <source>
        <dbReference type="EMBL" id="TQQ79346.1"/>
    </source>
</evidence>
<protein>
    <recommendedName>
        <fullName evidence="4">CopG family transcriptional regulator</fullName>
    </recommendedName>
</protein>
<reference evidence="2" key="1">
    <citation type="submission" date="2019-02" db="EMBL/GenBank/DDBJ databases">
        <title>Halonotius sp. a new haloarchaeum isolated from saline soil.</title>
        <authorList>
            <person name="Duran-Viseras A."/>
            <person name="Sanchez-Porro C."/>
            <person name="Ventosa A."/>
        </authorList>
    </citation>
    <scope>NUCLEOTIDE SEQUENCE</scope>
    <source>
        <strain evidence="2">F15B</strain>
    </source>
</reference>